<name>A0A379MQX9_9BACT</name>
<organism evidence="1 2">
    <name type="scientific">Rikenella microfusus</name>
    <dbReference type="NCBI Taxonomy" id="28139"/>
    <lineage>
        <taxon>Bacteria</taxon>
        <taxon>Pseudomonadati</taxon>
        <taxon>Bacteroidota</taxon>
        <taxon>Bacteroidia</taxon>
        <taxon>Bacteroidales</taxon>
        <taxon>Rikenellaceae</taxon>
        <taxon>Rikenella</taxon>
    </lineage>
</organism>
<accession>A0A379MQX9</accession>
<dbReference type="Proteomes" id="UP000255233">
    <property type="component" value="Unassembled WGS sequence"/>
</dbReference>
<gene>
    <name evidence="1" type="ORF">NCTC11190_01159</name>
</gene>
<sequence>MSGLFACFRWPDFRRTLRKDNVFSDTARQVRGPSGRFRRPRRNGEYAAGACPAGVSLFDGFASDRVSSGHFRVRAAYGPFQRRGKRNGCSPQSGKQPSVYGAGRVSQASMLAYLAFRSMNSRRGGTSSPISIEKMRSASAALSIVTWRRMRVCGFMVVSHNCSAFISPRPL</sequence>
<evidence type="ECO:0000313" key="2">
    <source>
        <dbReference type="Proteomes" id="UP000255233"/>
    </source>
</evidence>
<protein>
    <submittedName>
        <fullName evidence="1">Uncharacterized protein</fullName>
    </submittedName>
</protein>
<reference evidence="1 2" key="1">
    <citation type="submission" date="2018-06" db="EMBL/GenBank/DDBJ databases">
        <authorList>
            <consortium name="Pathogen Informatics"/>
            <person name="Doyle S."/>
        </authorList>
    </citation>
    <scope>NUCLEOTIDE SEQUENCE [LARGE SCALE GENOMIC DNA]</scope>
    <source>
        <strain evidence="1 2">NCTC11190</strain>
    </source>
</reference>
<dbReference type="AlphaFoldDB" id="A0A379MQX9"/>
<evidence type="ECO:0000313" key="1">
    <source>
        <dbReference type="EMBL" id="SUE33945.1"/>
    </source>
</evidence>
<keyword evidence="2" id="KW-1185">Reference proteome</keyword>
<proteinExistence type="predicted"/>
<dbReference type="EMBL" id="UGVL01000001">
    <property type="protein sequence ID" value="SUE33945.1"/>
    <property type="molecule type" value="Genomic_DNA"/>
</dbReference>